<evidence type="ECO:0000256" key="1">
    <source>
        <dbReference type="ARBA" id="ARBA00009156"/>
    </source>
</evidence>
<dbReference type="OrthoDB" id="9805576at2"/>
<dbReference type="PROSITE" id="PS00445">
    <property type="entry name" value="FGGY_KINASES_2"/>
    <property type="match status" value="1"/>
</dbReference>
<dbReference type="InterPro" id="IPR000577">
    <property type="entry name" value="Carb_kinase_FGGY"/>
</dbReference>
<dbReference type="GO" id="GO:0005524">
    <property type="term" value="F:ATP binding"/>
    <property type="evidence" value="ECO:0007669"/>
    <property type="project" value="UniProtKB-KW"/>
</dbReference>
<comment type="catalytic activity">
    <reaction evidence="9">
        <text>D-xylulose + ATP = D-xylulose 5-phosphate + ADP + H(+)</text>
        <dbReference type="Rhea" id="RHEA:10964"/>
        <dbReference type="ChEBI" id="CHEBI:15378"/>
        <dbReference type="ChEBI" id="CHEBI:17140"/>
        <dbReference type="ChEBI" id="CHEBI:30616"/>
        <dbReference type="ChEBI" id="CHEBI:57737"/>
        <dbReference type="ChEBI" id="CHEBI:456216"/>
        <dbReference type="EC" id="2.7.1.17"/>
    </reaction>
</comment>
<evidence type="ECO:0000313" key="12">
    <source>
        <dbReference type="EMBL" id="RIH91361.1"/>
    </source>
</evidence>
<reference evidence="12 13" key="1">
    <citation type="submission" date="2018-08" db="EMBL/GenBank/DDBJ databases">
        <title>Meiothermus granaticius genome AF-68 sequencing project.</title>
        <authorList>
            <person name="Da Costa M.S."/>
            <person name="Albuquerque L."/>
            <person name="Raposo P."/>
            <person name="Froufe H.J.C."/>
            <person name="Barroso C.S."/>
            <person name="Egas C."/>
        </authorList>
    </citation>
    <scope>NUCLEOTIDE SEQUENCE [LARGE SCALE GENOMIC DNA]</scope>
    <source>
        <strain evidence="12 13">AF-68</strain>
    </source>
</reference>
<evidence type="ECO:0000256" key="4">
    <source>
        <dbReference type="ARBA" id="ARBA00022741"/>
    </source>
</evidence>
<dbReference type="InterPro" id="IPR050406">
    <property type="entry name" value="FGGY_Carb_Kinase"/>
</dbReference>
<dbReference type="Pfam" id="PF02782">
    <property type="entry name" value="FGGY_C"/>
    <property type="match status" value="1"/>
</dbReference>
<dbReference type="NCBIfam" id="TIGR01312">
    <property type="entry name" value="XylB"/>
    <property type="match status" value="1"/>
</dbReference>
<keyword evidence="4 9" id="KW-0547">Nucleotide-binding</keyword>
<dbReference type="GO" id="GO:0004856">
    <property type="term" value="F:D-xylulokinase activity"/>
    <property type="evidence" value="ECO:0007669"/>
    <property type="project" value="UniProtKB-EC"/>
</dbReference>
<dbReference type="Proteomes" id="UP000266178">
    <property type="component" value="Unassembled WGS sequence"/>
</dbReference>
<dbReference type="InterPro" id="IPR006000">
    <property type="entry name" value="Xylulokinase"/>
</dbReference>
<evidence type="ECO:0000256" key="8">
    <source>
        <dbReference type="RuleBase" id="RU003733"/>
    </source>
</evidence>
<keyword evidence="13" id="KW-1185">Reference proteome</keyword>
<evidence type="ECO:0000256" key="5">
    <source>
        <dbReference type="ARBA" id="ARBA00022777"/>
    </source>
</evidence>
<dbReference type="SUPFAM" id="SSF53067">
    <property type="entry name" value="Actin-like ATPase domain"/>
    <property type="match status" value="2"/>
</dbReference>
<evidence type="ECO:0000259" key="10">
    <source>
        <dbReference type="Pfam" id="PF00370"/>
    </source>
</evidence>
<evidence type="ECO:0000256" key="2">
    <source>
        <dbReference type="ARBA" id="ARBA00022629"/>
    </source>
</evidence>
<sequence length="481" mass="51309">MLLGLDLGTGSCKALLMDPEGRVLGQASRPYPVVSPHPGWAETDPQEWWQAVGAAALEAVGHRGAEVQALGLSGQMHGVVLSRADGTPLRNAILWADRRSGEKLLFYRLLEPELLRRLGNPITTGMAGASLLWLRDHELAYWQADWALQPKDWLRLRLTGTVAAEPSDASATLLYDLEANGWSGELVERLGLRPEVLAPLQPSGSVAGELGVEAARHLGLRSGIPVAAGAGDTAAAMLGSGLLRPGAVQLSVGSGAQIVAPATRLQIDPTLRTHLYRAAVPGRWYSMAAMQNAGLVLEWVRNLLGLSWEQAYAEAFSVGAGCEGLSFLPYLNGERTPHLDPKARGAWAGLGLSHTRAHLMRAAFEGVAYAIRQGMEALESAGTVIPELRLAGGGTLDPRWRQLLADVLGKRLLAAEAEAASAKGAALLGGLALGLYPDAESLVSLNQEAREVAEPSSTLYEESYRRFGRLYLELKGWEPGS</sequence>
<keyword evidence="7 9" id="KW-0119">Carbohydrate metabolism</keyword>
<dbReference type="PIRSF" id="PIRSF000538">
    <property type="entry name" value="GlpK"/>
    <property type="match status" value="1"/>
</dbReference>
<comment type="similarity">
    <text evidence="1 8">Belongs to the FGGY kinase family.</text>
</comment>
<dbReference type="EC" id="2.7.1.17" evidence="9"/>
<dbReference type="CDD" id="cd07808">
    <property type="entry name" value="ASKHA_NBD_FGGY_EcXK-like"/>
    <property type="match status" value="1"/>
</dbReference>
<dbReference type="AlphaFoldDB" id="A0A399F9N9"/>
<evidence type="ECO:0000256" key="3">
    <source>
        <dbReference type="ARBA" id="ARBA00022679"/>
    </source>
</evidence>
<dbReference type="Pfam" id="PF00370">
    <property type="entry name" value="FGGY_N"/>
    <property type="match status" value="1"/>
</dbReference>
<comment type="caution">
    <text evidence="12">The sequence shown here is derived from an EMBL/GenBank/DDBJ whole genome shotgun (WGS) entry which is preliminary data.</text>
</comment>
<protein>
    <recommendedName>
        <fullName evidence="9">Xylulose kinase</fullName>
        <shortName evidence="9">Xylulokinase</shortName>
        <ecNumber evidence="9">2.7.1.17</ecNumber>
    </recommendedName>
</protein>
<dbReference type="GO" id="GO:0005997">
    <property type="term" value="P:xylulose metabolic process"/>
    <property type="evidence" value="ECO:0007669"/>
    <property type="project" value="InterPro"/>
</dbReference>
<dbReference type="Gene3D" id="3.30.420.40">
    <property type="match status" value="2"/>
</dbReference>
<dbReference type="PANTHER" id="PTHR43095:SF5">
    <property type="entry name" value="XYLULOSE KINASE"/>
    <property type="match status" value="1"/>
</dbReference>
<keyword evidence="5 8" id="KW-0418">Kinase</keyword>
<proteinExistence type="inferred from homology"/>
<dbReference type="InterPro" id="IPR043129">
    <property type="entry name" value="ATPase_NBD"/>
</dbReference>
<keyword evidence="3 8" id="KW-0808">Transferase</keyword>
<dbReference type="PANTHER" id="PTHR43095">
    <property type="entry name" value="SUGAR KINASE"/>
    <property type="match status" value="1"/>
</dbReference>
<evidence type="ECO:0000256" key="7">
    <source>
        <dbReference type="ARBA" id="ARBA00023277"/>
    </source>
</evidence>
<dbReference type="InterPro" id="IPR018484">
    <property type="entry name" value="FGGY_N"/>
</dbReference>
<dbReference type="RefSeq" id="WP_119358205.1">
    <property type="nucleotide sequence ID" value="NZ_BJXM01000016.1"/>
</dbReference>
<evidence type="ECO:0000256" key="9">
    <source>
        <dbReference type="RuleBase" id="RU364073"/>
    </source>
</evidence>
<evidence type="ECO:0000259" key="11">
    <source>
        <dbReference type="Pfam" id="PF02782"/>
    </source>
</evidence>
<organism evidence="12 13">
    <name type="scientific">Meiothermus granaticius NBRC 107808</name>
    <dbReference type="NCBI Taxonomy" id="1227551"/>
    <lineage>
        <taxon>Bacteria</taxon>
        <taxon>Thermotogati</taxon>
        <taxon>Deinococcota</taxon>
        <taxon>Deinococci</taxon>
        <taxon>Thermales</taxon>
        <taxon>Thermaceae</taxon>
        <taxon>Meiothermus</taxon>
    </lineage>
</organism>
<name>A0A399F9N9_9DEIN</name>
<dbReference type="EMBL" id="QWLB01000046">
    <property type="protein sequence ID" value="RIH91361.1"/>
    <property type="molecule type" value="Genomic_DNA"/>
</dbReference>
<feature type="domain" description="Carbohydrate kinase FGGY N-terminal" evidence="10">
    <location>
        <begin position="1"/>
        <end position="239"/>
    </location>
</feature>
<keyword evidence="2 9" id="KW-0859">Xylose metabolism</keyword>
<gene>
    <name evidence="12" type="primary">xylB_2</name>
    <name evidence="9" type="synonym">xylB</name>
    <name evidence="12" type="ORF">Mgrana_02759</name>
</gene>
<keyword evidence="6 9" id="KW-0067">ATP-binding</keyword>
<dbReference type="GO" id="GO:0042732">
    <property type="term" value="P:D-xylose metabolic process"/>
    <property type="evidence" value="ECO:0007669"/>
    <property type="project" value="UniProtKB-KW"/>
</dbReference>
<feature type="domain" description="Carbohydrate kinase FGGY C-terminal" evidence="11">
    <location>
        <begin position="268"/>
        <end position="432"/>
    </location>
</feature>
<dbReference type="InterPro" id="IPR018485">
    <property type="entry name" value="FGGY_C"/>
</dbReference>
<evidence type="ECO:0000256" key="6">
    <source>
        <dbReference type="ARBA" id="ARBA00022840"/>
    </source>
</evidence>
<dbReference type="InterPro" id="IPR018483">
    <property type="entry name" value="Carb_kinase_FGGY_CS"/>
</dbReference>
<accession>A0A399F9N9</accession>
<evidence type="ECO:0000313" key="13">
    <source>
        <dbReference type="Proteomes" id="UP000266178"/>
    </source>
</evidence>